<organism evidence="2 3">
    <name type="scientific">Eumeta variegata</name>
    <name type="common">Bagworm moth</name>
    <name type="synonym">Eumeta japonica</name>
    <dbReference type="NCBI Taxonomy" id="151549"/>
    <lineage>
        <taxon>Eukaryota</taxon>
        <taxon>Metazoa</taxon>
        <taxon>Ecdysozoa</taxon>
        <taxon>Arthropoda</taxon>
        <taxon>Hexapoda</taxon>
        <taxon>Insecta</taxon>
        <taxon>Pterygota</taxon>
        <taxon>Neoptera</taxon>
        <taxon>Endopterygota</taxon>
        <taxon>Lepidoptera</taxon>
        <taxon>Glossata</taxon>
        <taxon>Ditrysia</taxon>
        <taxon>Tineoidea</taxon>
        <taxon>Psychidae</taxon>
        <taxon>Oiketicinae</taxon>
        <taxon>Eumeta</taxon>
    </lineage>
</organism>
<keyword evidence="3" id="KW-1185">Reference proteome</keyword>
<evidence type="ECO:0000256" key="1">
    <source>
        <dbReference type="SAM" id="MobiDB-lite"/>
    </source>
</evidence>
<comment type="caution">
    <text evidence="2">The sequence shown here is derived from an EMBL/GenBank/DDBJ whole genome shotgun (WGS) entry which is preliminary data.</text>
</comment>
<protein>
    <submittedName>
        <fullName evidence="2">Uncharacterized protein</fullName>
    </submittedName>
</protein>
<sequence>MEKKEDGLFRRWNPNLTIDITNWIGVLTALKKIDTPSLNSISGDINTPYEIDSASALTNHVRTVIGNNVREILVSSDHRKLPADVLEFRRAKNAALRRASAYPTAEYKSRTRVLPTPNEGSHSGGSK</sequence>
<evidence type="ECO:0000313" key="3">
    <source>
        <dbReference type="Proteomes" id="UP000299102"/>
    </source>
</evidence>
<name>A0A4C1W5D1_EUMVA</name>
<dbReference type="OrthoDB" id="7487383at2759"/>
<dbReference type="Proteomes" id="UP000299102">
    <property type="component" value="Unassembled WGS sequence"/>
</dbReference>
<accession>A0A4C1W5D1</accession>
<proteinExistence type="predicted"/>
<feature type="region of interest" description="Disordered" evidence="1">
    <location>
        <begin position="106"/>
        <end position="127"/>
    </location>
</feature>
<gene>
    <name evidence="2" type="ORF">EVAR_44940_1</name>
</gene>
<reference evidence="2 3" key="1">
    <citation type="journal article" date="2019" name="Commun. Biol.">
        <title>The bagworm genome reveals a unique fibroin gene that provides high tensile strength.</title>
        <authorList>
            <person name="Kono N."/>
            <person name="Nakamura H."/>
            <person name="Ohtoshi R."/>
            <person name="Tomita M."/>
            <person name="Numata K."/>
            <person name="Arakawa K."/>
        </authorList>
    </citation>
    <scope>NUCLEOTIDE SEQUENCE [LARGE SCALE GENOMIC DNA]</scope>
</reference>
<evidence type="ECO:0000313" key="2">
    <source>
        <dbReference type="EMBL" id="GBP45712.1"/>
    </source>
</evidence>
<dbReference type="EMBL" id="BGZK01000470">
    <property type="protein sequence ID" value="GBP45712.1"/>
    <property type="molecule type" value="Genomic_DNA"/>
</dbReference>
<dbReference type="AlphaFoldDB" id="A0A4C1W5D1"/>